<keyword evidence="2" id="KW-1185">Reference proteome</keyword>
<proteinExistence type="predicted"/>
<dbReference type="AlphaFoldDB" id="D3FDP0"/>
<reference evidence="2" key="2">
    <citation type="submission" date="2010-01" db="EMBL/GenBank/DDBJ databases">
        <title>The complete genome of Conexibacter woesei DSM 14684.</title>
        <authorList>
            <consortium name="US DOE Joint Genome Institute (JGI-PGF)"/>
            <person name="Lucas S."/>
            <person name="Copeland A."/>
            <person name="Lapidus A."/>
            <person name="Glavina del Rio T."/>
            <person name="Dalin E."/>
            <person name="Tice H."/>
            <person name="Bruce D."/>
            <person name="Goodwin L."/>
            <person name="Pitluck S."/>
            <person name="Kyrpides N."/>
            <person name="Mavromatis K."/>
            <person name="Ivanova N."/>
            <person name="Mikhailova N."/>
            <person name="Chertkov O."/>
            <person name="Brettin T."/>
            <person name="Detter J.C."/>
            <person name="Han C."/>
            <person name="Larimer F."/>
            <person name="Land M."/>
            <person name="Hauser L."/>
            <person name="Markowitz V."/>
            <person name="Cheng J.-F."/>
            <person name="Hugenholtz P."/>
            <person name="Woyke T."/>
            <person name="Wu D."/>
            <person name="Pukall R."/>
            <person name="Steenblock K."/>
            <person name="Schneider S."/>
            <person name="Klenk H.-P."/>
            <person name="Eisen J.A."/>
        </authorList>
    </citation>
    <scope>NUCLEOTIDE SEQUENCE [LARGE SCALE GENOMIC DNA]</scope>
    <source>
        <strain evidence="2">DSM 14684 / CIP 108061 / JCM 11494 / NBRC 100937 / ID131577</strain>
    </source>
</reference>
<evidence type="ECO:0000313" key="2">
    <source>
        <dbReference type="Proteomes" id="UP000008229"/>
    </source>
</evidence>
<organism evidence="1 2">
    <name type="scientific">Conexibacter woesei (strain DSM 14684 / CCUG 47730 / CIP 108061 / JCM 11494 / NBRC 100937 / ID131577)</name>
    <dbReference type="NCBI Taxonomy" id="469383"/>
    <lineage>
        <taxon>Bacteria</taxon>
        <taxon>Bacillati</taxon>
        <taxon>Actinomycetota</taxon>
        <taxon>Thermoleophilia</taxon>
        <taxon>Solirubrobacterales</taxon>
        <taxon>Conexibacteraceae</taxon>
        <taxon>Conexibacter</taxon>
    </lineage>
</organism>
<accession>D3FDP0</accession>
<dbReference type="EMBL" id="CP001854">
    <property type="protein sequence ID" value="ADB49614.1"/>
    <property type="molecule type" value="Genomic_DNA"/>
</dbReference>
<name>D3FDP0_CONWI</name>
<gene>
    <name evidence="1" type="ordered locus">Cwoe_1185</name>
</gene>
<sequence>MTPVALYPHVTGNITIVAVTESLTTSAVIELSACVVSVESAVSLPDTFDAPLIEHVVILEPAAETVTGAGGVPVDGAVNVQPAMDNVAVPANAGTALSATNAVAQAATAASRAGRSMASPLSR</sequence>
<protein>
    <submittedName>
        <fullName evidence="1">Uncharacterized protein</fullName>
    </submittedName>
</protein>
<reference evidence="1 2" key="1">
    <citation type="journal article" date="2010" name="Stand. Genomic Sci.">
        <title>Complete genome sequence of Conexibacter woesei type strain (ID131577).</title>
        <authorList>
            <person name="Pukall R."/>
            <person name="Lapidus A."/>
            <person name="Glavina Del Rio T."/>
            <person name="Copeland A."/>
            <person name="Tice H."/>
            <person name="Cheng J.-F."/>
            <person name="Lucas S."/>
            <person name="Chen F."/>
            <person name="Nolan M."/>
            <person name="Bruce D."/>
            <person name="Goodwin L."/>
            <person name="Pitluck S."/>
            <person name="Mavromatis K."/>
            <person name="Ivanova N."/>
            <person name="Ovchinnikova G."/>
            <person name="Pati A."/>
            <person name="Chen A."/>
            <person name="Palaniappan K."/>
            <person name="Land M."/>
            <person name="Hauser L."/>
            <person name="Chang Y.-J."/>
            <person name="Jeffries C.D."/>
            <person name="Chain P."/>
            <person name="Meincke L."/>
            <person name="Sims D."/>
            <person name="Brettin T."/>
            <person name="Detter J.C."/>
            <person name="Rohde M."/>
            <person name="Goeker M."/>
            <person name="Bristow J."/>
            <person name="Eisen J.A."/>
            <person name="Markowitz V."/>
            <person name="Kyrpides N.C."/>
            <person name="Klenk H.-P."/>
            <person name="Hugenholtz P."/>
        </authorList>
    </citation>
    <scope>NUCLEOTIDE SEQUENCE [LARGE SCALE GENOMIC DNA]</scope>
    <source>
        <strain evidence="2">DSM 14684 / CIP 108061 / JCM 11494 / NBRC 100937 / ID131577</strain>
    </source>
</reference>
<evidence type="ECO:0000313" key="1">
    <source>
        <dbReference type="EMBL" id="ADB49614.1"/>
    </source>
</evidence>
<dbReference type="HOGENOM" id="CLU_2011362_0_0_11"/>
<dbReference type="KEGG" id="cwo:Cwoe_1185"/>
<dbReference type="Proteomes" id="UP000008229">
    <property type="component" value="Chromosome"/>
</dbReference>